<feature type="active site" description="Proton acceptor" evidence="5">
    <location>
        <position position="255"/>
    </location>
</feature>
<evidence type="ECO:0000256" key="3">
    <source>
        <dbReference type="ARBA" id="ARBA00022801"/>
    </source>
</evidence>
<evidence type="ECO:0000313" key="10">
    <source>
        <dbReference type="Proteomes" id="UP000501600"/>
    </source>
</evidence>
<dbReference type="PANTHER" id="PTHR43250:SF2">
    <property type="entry name" value="EXODEOXYRIBONUCLEASE III"/>
    <property type="match status" value="1"/>
</dbReference>
<dbReference type="AlphaFoldDB" id="A0A6H2DRX2"/>
<dbReference type="InterPro" id="IPR020847">
    <property type="entry name" value="AP_endonuclease_F1_BS"/>
</dbReference>
<keyword evidence="3 9" id="KW-0378">Hydrolase</keyword>
<evidence type="ECO:0000256" key="2">
    <source>
        <dbReference type="ARBA" id="ARBA00022723"/>
    </source>
</evidence>
<dbReference type="Gene3D" id="3.60.10.10">
    <property type="entry name" value="Endonuclease/exonuclease/phosphatase"/>
    <property type="match status" value="1"/>
</dbReference>
<keyword evidence="10" id="KW-1185">Reference proteome</keyword>
<proteinExistence type="inferred from homology"/>
<dbReference type="Proteomes" id="UP000501600">
    <property type="component" value="Chromosome"/>
</dbReference>
<evidence type="ECO:0000256" key="5">
    <source>
        <dbReference type="PIRSR" id="PIRSR604808-1"/>
    </source>
</evidence>
<protein>
    <submittedName>
        <fullName evidence="9">Exodeoxyribonuclease III</fullName>
        <ecNumber evidence="9">3.1.11.2</ecNumber>
    </submittedName>
</protein>
<dbReference type="InterPro" id="IPR036691">
    <property type="entry name" value="Endo/exonu/phosph_ase_sf"/>
</dbReference>
<feature type="site" description="Important for catalytic activity" evidence="7">
    <location>
        <position position="225"/>
    </location>
</feature>
<organism evidence="9 10">
    <name type="scientific">Parasphingorhabdus halotolerans</name>
    <dbReference type="NCBI Taxonomy" id="2725558"/>
    <lineage>
        <taxon>Bacteria</taxon>
        <taxon>Pseudomonadati</taxon>
        <taxon>Pseudomonadota</taxon>
        <taxon>Alphaproteobacteria</taxon>
        <taxon>Sphingomonadales</taxon>
        <taxon>Sphingomonadaceae</taxon>
        <taxon>Parasphingorhabdus</taxon>
    </lineage>
</organism>
<dbReference type="CDD" id="cd09086">
    <property type="entry name" value="ExoIII-like_AP-endo"/>
    <property type="match status" value="1"/>
</dbReference>
<feature type="domain" description="Endonuclease/exonuclease/phosphatase" evidence="8">
    <location>
        <begin position="8"/>
        <end position="255"/>
    </location>
</feature>
<evidence type="ECO:0000256" key="6">
    <source>
        <dbReference type="PIRSR" id="PIRSR604808-2"/>
    </source>
</evidence>
<keyword evidence="6" id="KW-0464">Manganese</keyword>
<evidence type="ECO:0000256" key="1">
    <source>
        <dbReference type="ARBA" id="ARBA00007092"/>
    </source>
</evidence>
<dbReference type="InterPro" id="IPR005135">
    <property type="entry name" value="Endo/exonuclease/phosphatase"/>
</dbReference>
<dbReference type="PANTHER" id="PTHR43250">
    <property type="entry name" value="EXODEOXYRIBONUCLEASE III"/>
    <property type="match status" value="1"/>
</dbReference>
<dbReference type="InterPro" id="IPR004808">
    <property type="entry name" value="AP_endonuc_1"/>
</dbReference>
<dbReference type="GO" id="GO:0046872">
    <property type="term" value="F:metal ion binding"/>
    <property type="evidence" value="ECO:0007669"/>
    <property type="project" value="UniProtKB-KW"/>
</dbReference>
<feature type="binding site" evidence="6">
    <location>
        <position position="153"/>
    </location>
    <ligand>
        <name>Mg(2+)</name>
        <dbReference type="ChEBI" id="CHEBI:18420"/>
        <label>1</label>
    </ligand>
</feature>
<dbReference type="SUPFAM" id="SSF56219">
    <property type="entry name" value="DNase I-like"/>
    <property type="match status" value="1"/>
</dbReference>
<dbReference type="GO" id="GO:0003677">
    <property type="term" value="F:DNA binding"/>
    <property type="evidence" value="ECO:0007669"/>
    <property type="project" value="InterPro"/>
</dbReference>
<dbReference type="PROSITE" id="PS51435">
    <property type="entry name" value="AP_NUCLEASE_F1_4"/>
    <property type="match status" value="1"/>
</dbReference>
<evidence type="ECO:0000313" key="9">
    <source>
        <dbReference type="EMBL" id="QJB70733.1"/>
    </source>
</evidence>
<feature type="active site" evidence="5">
    <location>
        <position position="109"/>
    </location>
</feature>
<evidence type="ECO:0000256" key="4">
    <source>
        <dbReference type="ARBA" id="ARBA00022842"/>
    </source>
</evidence>
<keyword evidence="2 6" id="KW-0479">Metal-binding</keyword>
<name>A0A6H2DRX2_9SPHN</name>
<evidence type="ECO:0000259" key="8">
    <source>
        <dbReference type="Pfam" id="PF03372"/>
    </source>
</evidence>
<dbReference type="GO" id="GO:0004519">
    <property type="term" value="F:endonuclease activity"/>
    <property type="evidence" value="ECO:0007669"/>
    <property type="project" value="InterPro"/>
</dbReference>
<keyword evidence="4 6" id="KW-0460">Magnesium</keyword>
<feature type="binding site" evidence="6">
    <location>
        <position position="254"/>
    </location>
    <ligand>
        <name>Mg(2+)</name>
        <dbReference type="ChEBI" id="CHEBI:18420"/>
        <label>1</label>
    </ligand>
</feature>
<feature type="active site" description="Proton donor/acceptor" evidence="5">
    <location>
        <position position="151"/>
    </location>
</feature>
<evidence type="ECO:0000256" key="7">
    <source>
        <dbReference type="PIRSR" id="PIRSR604808-3"/>
    </source>
</evidence>
<sequence length="264" mass="30570">MTDSLKIVSWNINSVRARIDLVERFLTEVSPDILCLQETKVRDDQFPEGMFRRLGYNHQILCGQPMHHGVAMISRVPLHEHTRHDWQDNGEARHVGAILNNGVRIENVYIPAGGEIPDRDANPKFGQKLDYYQRMIDWSADLKTPTILMGDFNIAPLEADVWSHKKLINVVSHTQIEIDVLKKLQDAHGWVDIGRKFIPDPERLYTWWSYRAHDWRAADKGRRLDHVWTSPELADKAVSHSVHEDSRGWTKPSDHAALITEFEF</sequence>
<dbReference type="NCBIfam" id="TIGR00633">
    <property type="entry name" value="xth"/>
    <property type="match status" value="1"/>
</dbReference>
<reference evidence="9 10" key="1">
    <citation type="submission" date="2020-04" db="EMBL/GenBank/DDBJ databases">
        <title>Genome sequence for Sphingorhabdus sp. strain M1.</title>
        <authorList>
            <person name="Park S.-J."/>
        </authorList>
    </citation>
    <scope>NUCLEOTIDE SEQUENCE [LARGE SCALE GENOMIC DNA]</scope>
    <source>
        <strain evidence="9 10">JK6</strain>
    </source>
</reference>
<dbReference type="GO" id="GO:0006281">
    <property type="term" value="P:DNA repair"/>
    <property type="evidence" value="ECO:0007669"/>
    <property type="project" value="InterPro"/>
</dbReference>
<dbReference type="RefSeq" id="WP_168821367.1">
    <property type="nucleotide sequence ID" value="NZ_CP051217.1"/>
</dbReference>
<feature type="binding site" evidence="6">
    <location>
        <position position="38"/>
    </location>
    <ligand>
        <name>Mg(2+)</name>
        <dbReference type="ChEBI" id="CHEBI:18420"/>
        <label>1</label>
    </ligand>
</feature>
<accession>A0A6H2DRX2</accession>
<dbReference type="EMBL" id="CP051217">
    <property type="protein sequence ID" value="QJB70733.1"/>
    <property type="molecule type" value="Genomic_DNA"/>
</dbReference>
<dbReference type="EC" id="3.1.11.2" evidence="9"/>
<dbReference type="Pfam" id="PF03372">
    <property type="entry name" value="Exo_endo_phos"/>
    <property type="match status" value="1"/>
</dbReference>
<feature type="binding site" evidence="6">
    <location>
        <position position="11"/>
    </location>
    <ligand>
        <name>Mg(2+)</name>
        <dbReference type="ChEBI" id="CHEBI:18420"/>
        <label>1</label>
    </ligand>
</feature>
<feature type="binding site" evidence="6">
    <location>
        <position position="151"/>
    </location>
    <ligand>
        <name>Mg(2+)</name>
        <dbReference type="ChEBI" id="CHEBI:18420"/>
        <label>1</label>
    </ligand>
</feature>
<gene>
    <name evidence="9" type="primary">xth</name>
    <name evidence="9" type="ORF">HF685_07390</name>
</gene>
<feature type="site" description="Transition state stabilizer" evidence="7">
    <location>
        <position position="153"/>
    </location>
</feature>
<dbReference type="KEGG" id="phao:HF685_07390"/>
<feature type="binding site" evidence="6">
    <location>
        <position position="255"/>
    </location>
    <ligand>
        <name>Mg(2+)</name>
        <dbReference type="ChEBI" id="CHEBI:18420"/>
        <label>1</label>
    </ligand>
</feature>
<dbReference type="NCBIfam" id="TIGR00195">
    <property type="entry name" value="exoDNase_III"/>
    <property type="match status" value="1"/>
</dbReference>
<comment type="cofactor">
    <cofactor evidence="6">
        <name>Mg(2+)</name>
        <dbReference type="ChEBI" id="CHEBI:18420"/>
    </cofactor>
    <cofactor evidence="6">
        <name>Mn(2+)</name>
        <dbReference type="ChEBI" id="CHEBI:29035"/>
    </cofactor>
    <text evidence="6">Probably binds two magnesium or manganese ions per subunit.</text>
</comment>
<dbReference type="GO" id="GO:0008311">
    <property type="term" value="F:double-stranded DNA 3'-5' DNA exonuclease activity"/>
    <property type="evidence" value="ECO:0007669"/>
    <property type="project" value="UniProtKB-EC"/>
</dbReference>
<comment type="similarity">
    <text evidence="1">Belongs to the DNA repair enzymes AP/ExoA family.</text>
</comment>
<feature type="site" description="Interaction with DNA substrate" evidence="7">
    <location>
        <position position="255"/>
    </location>
</feature>
<dbReference type="InterPro" id="IPR037493">
    <property type="entry name" value="ExoIII-like"/>
</dbReference>
<dbReference type="PROSITE" id="PS00726">
    <property type="entry name" value="AP_NUCLEASE_F1_1"/>
    <property type="match status" value="1"/>
</dbReference>